<protein>
    <recommendedName>
        <fullName evidence="8">EGF-like domain-containing protein</fullName>
    </recommendedName>
</protein>
<evidence type="ECO:0000256" key="4">
    <source>
        <dbReference type="ARBA" id="ARBA00023157"/>
    </source>
</evidence>
<name>A0A4Y2JX59_ARAVE</name>
<organism evidence="9 10">
    <name type="scientific">Araneus ventricosus</name>
    <name type="common">Orbweaver spider</name>
    <name type="synonym">Epeira ventricosa</name>
    <dbReference type="NCBI Taxonomy" id="182803"/>
    <lineage>
        <taxon>Eukaryota</taxon>
        <taxon>Metazoa</taxon>
        <taxon>Ecdysozoa</taxon>
        <taxon>Arthropoda</taxon>
        <taxon>Chelicerata</taxon>
        <taxon>Arachnida</taxon>
        <taxon>Araneae</taxon>
        <taxon>Araneomorphae</taxon>
        <taxon>Entelegynae</taxon>
        <taxon>Araneoidea</taxon>
        <taxon>Araneidae</taxon>
        <taxon>Araneus</taxon>
    </lineage>
</organism>
<accession>A0A4Y2JX59</accession>
<keyword evidence="3" id="KW-0677">Repeat</keyword>
<dbReference type="OrthoDB" id="6430434at2759"/>
<comment type="caution">
    <text evidence="9">The sequence shown here is derived from an EMBL/GenBank/DDBJ whole genome shotgun (WGS) entry which is preliminary data.</text>
</comment>
<dbReference type="EMBL" id="BGPR01191925">
    <property type="protein sequence ID" value="GBM93842.1"/>
    <property type="molecule type" value="Genomic_DNA"/>
</dbReference>
<feature type="chain" id="PRO_5021234139" description="EGF-like domain-containing protein" evidence="7">
    <location>
        <begin position="22"/>
        <end position="85"/>
    </location>
</feature>
<sequence>MPFVIRDAIIFLLFCTSFAYAVSVAGYGGAHDESIIEDVDIHSLSSDLCNPNPCQNGGQCSVRSRDYKCECKDPFFGKNCEMGKF</sequence>
<dbReference type="PROSITE" id="PS01186">
    <property type="entry name" value="EGF_2"/>
    <property type="match status" value="1"/>
</dbReference>
<dbReference type="SMART" id="SM00181">
    <property type="entry name" value="EGF"/>
    <property type="match status" value="1"/>
</dbReference>
<evidence type="ECO:0000256" key="1">
    <source>
        <dbReference type="ARBA" id="ARBA00022536"/>
    </source>
</evidence>
<dbReference type="Pfam" id="PF00008">
    <property type="entry name" value="EGF"/>
    <property type="match status" value="1"/>
</dbReference>
<feature type="domain" description="EGF-like" evidence="8">
    <location>
        <begin position="45"/>
        <end position="81"/>
    </location>
</feature>
<dbReference type="FunFam" id="2.10.25.10:FF:000255">
    <property type="entry name" value="Sushi, nidogen and EGF-like domains 1"/>
    <property type="match status" value="1"/>
</dbReference>
<proteinExistence type="predicted"/>
<dbReference type="InterPro" id="IPR000742">
    <property type="entry name" value="EGF"/>
</dbReference>
<dbReference type="PROSITE" id="PS50026">
    <property type="entry name" value="EGF_3"/>
    <property type="match status" value="1"/>
</dbReference>
<evidence type="ECO:0000313" key="9">
    <source>
        <dbReference type="EMBL" id="GBM93842.1"/>
    </source>
</evidence>
<gene>
    <name evidence="9" type="ORF">AVEN_251205_1</name>
</gene>
<comment type="caution">
    <text evidence="6">Lacks conserved residue(s) required for the propagation of feature annotation.</text>
</comment>
<dbReference type="Proteomes" id="UP000499080">
    <property type="component" value="Unassembled WGS sequence"/>
</dbReference>
<dbReference type="PROSITE" id="PS00022">
    <property type="entry name" value="EGF_1"/>
    <property type="match status" value="1"/>
</dbReference>
<dbReference type="Gene3D" id="2.10.25.10">
    <property type="entry name" value="Laminin"/>
    <property type="match status" value="1"/>
</dbReference>
<evidence type="ECO:0000313" key="10">
    <source>
        <dbReference type="Proteomes" id="UP000499080"/>
    </source>
</evidence>
<feature type="disulfide bond" evidence="6">
    <location>
        <begin position="71"/>
        <end position="80"/>
    </location>
</feature>
<keyword evidence="2 7" id="KW-0732">Signal</keyword>
<keyword evidence="1 6" id="KW-0245">EGF-like domain</keyword>
<evidence type="ECO:0000256" key="7">
    <source>
        <dbReference type="SAM" id="SignalP"/>
    </source>
</evidence>
<dbReference type="CDD" id="cd00054">
    <property type="entry name" value="EGF_CA"/>
    <property type="match status" value="1"/>
</dbReference>
<dbReference type="AlphaFoldDB" id="A0A4Y2JX59"/>
<evidence type="ECO:0000256" key="3">
    <source>
        <dbReference type="ARBA" id="ARBA00022737"/>
    </source>
</evidence>
<evidence type="ECO:0000256" key="6">
    <source>
        <dbReference type="PROSITE-ProRule" id="PRU00076"/>
    </source>
</evidence>
<feature type="signal peptide" evidence="7">
    <location>
        <begin position="1"/>
        <end position="21"/>
    </location>
</feature>
<reference evidence="9 10" key="1">
    <citation type="journal article" date="2019" name="Sci. Rep.">
        <title>Orb-weaving spider Araneus ventricosus genome elucidates the spidroin gene catalogue.</title>
        <authorList>
            <person name="Kono N."/>
            <person name="Nakamura H."/>
            <person name="Ohtoshi R."/>
            <person name="Moran D.A.P."/>
            <person name="Shinohara A."/>
            <person name="Yoshida Y."/>
            <person name="Fujiwara M."/>
            <person name="Mori M."/>
            <person name="Tomita M."/>
            <person name="Arakawa K."/>
        </authorList>
    </citation>
    <scope>NUCLEOTIDE SEQUENCE [LARGE SCALE GENOMIC DNA]</scope>
</reference>
<keyword evidence="4 6" id="KW-1015">Disulfide bond</keyword>
<evidence type="ECO:0000256" key="5">
    <source>
        <dbReference type="ARBA" id="ARBA00023180"/>
    </source>
</evidence>
<evidence type="ECO:0000259" key="8">
    <source>
        <dbReference type="PROSITE" id="PS50026"/>
    </source>
</evidence>
<evidence type="ECO:0000256" key="2">
    <source>
        <dbReference type="ARBA" id="ARBA00022729"/>
    </source>
</evidence>
<keyword evidence="5" id="KW-0325">Glycoprotein</keyword>
<dbReference type="SUPFAM" id="SSF57196">
    <property type="entry name" value="EGF/Laminin"/>
    <property type="match status" value="1"/>
</dbReference>
<keyword evidence="10" id="KW-1185">Reference proteome</keyword>